<name>A0A510DSP2_9CREN</name>
<organism evidence="1 3">
    <name type="scientific">Sulfuracidifex tepidarius</name>
    <dbReference type="NCBI Taxonomy" id="1294262"/>
    <lineage>
        <taxon>Archaea</taxon>
        <taxon>Thermoproteota</taxon>
        <taxon>Thermoprotei</taxon>
        <taxon>Sulfolobales</taxon>
        <taxon>Sulfolobaceae</taxon>
        <taxon>Sulfuracidifex</taxon>
    </lineage>
</organism>
<gene>
    <name evidence="1" type="ORF">IC006_0510</name>
    <name evidence="2" type="ORF">IC007_0480</name>
</gene>
<evidence type="ECO:0000313" key="2">
    <source>
        <dbReference type="EMBL" id="BBG25975.1"/>
    </source>
</evidence>
<evidence type="ECO:0000313" key="3">
    <source>
        <dbReference type="Proteomes" id="UP000322983"/>
    </source>
</evidence>
<accession>A0A510DSP2</accession>
<dbReference type="AlphaFoldDB" id="A0A510DSP2"/>
<reference evidence="4" key="1">
    <citation type="submission" date="2018-09" db="EMBL/GenBank/DDBJ databases">
        <title>Complete Genome Sequencing of Sulfolobus sp. JCM 16834.</title>
        <authorList>
            <person name="Kato S."/>
            <person name="Itoh T."/>
            <person name="Ohkuma M."/>
        </authorList>
    </citation>
    <scope>NUCLEOTIDE SEQUENCE [LARGE SCALE GENOMIC DNA]</scope>
    <source>
        <strain evidence="4">IC-007</strain>
    </source>
</reference>
<accession>A0A510E0F0</accession>
<dbReference type="GeneID" id="41716945"/>
<protein>
    <submittedName>
        <fullName evidence="1">Uncharacterized protein</fullName>
    </submittedName>
</protein>
<evidence type="ECO:0000313" key="1">
    <source>
        <dbReference type="EMBL" id="BBG23226.1"/>
    </source>
</evidence>
<evidence type="ECO:0000313" key="4">
    <source>
        <dbReference type="Proteomes" id="UP000325030"/>
    </source>
</evidence>
<dbReference type="EMBL" id="AP018929">
    <property type="protein sequence ID" value="BBG23226.1"/>
    <property type="molecule type" value="Genomic_DNA"/>
</dbReference>
<dbReference type="Proteomes" id="UP000325030">
    <property type="component" value="Chromosome"/>
</dbReference>
<reference evidence="1 3" key="2">
    <citation type="journal article" date="2020" name="Int. J. Syst. Evol. Microbiol.">
        <title>Sulfuracidifex tepidarius gen. nov., sp. nov. and transfer of Sulfolobus metallicus Huber and Stetter 1992 to the genus Sulfuracidifex as Sulfuracidifex metallicus comb. nov.</title>
        <authorList>
            <person name="Itoh T."/>
            <person name="Miura T."/>
            <person name="Sakai H.D."/>
            <person name="Kato S."/>
            <person name="Ohkuma M."/>
            <person name="Takashina T."/>
        </authorList>
    </citation>
    <scope>NUCLEOTIDE SEQUENCE [LARGE SCALE GENOMIC DNA]</scope>
    <source>
        <strain evidence="1 3">IC-006</strain>
        <strain evidence="2">IC-007</strain>
    </source>
</reference>
<dbReference type="EMBL" id="AP018930">
    <property type="protein sequence ID" value="BBG25975.1"/>
    <property type="molecule type" value="Genomic_DNA"/>
</dbReference>
<dbReference type="Proteomes" id="UP000322983">
    <property type="component" value="Chromosome"/>
</dbReference>
<dbReference type="RefSeq" id="WP_054846435.1">
    <property type="nucleotide sequence ID" value="NZ_AP018929.1"/>
</dbReference>
<sequence length="143" mass="16075">MNYQYASCPRCTSSPDFKPDTDAVFYDPNAIESIIQRYKGTPIDQLAGVDVKNINGKMTLQVLTEMNYDGGNMKLRRDFVIIAGKEGFFDRHIHELKEDVKDFIDSDVQITADQAIDPGLLSNISQQASCISSNLKKFQDEAM</sequence>
<keyword evidence="3" id="KW-1185">Reference proteome</keyword>
<proteinExistence type="predicted"/>
<dbReference type="KEGG" id="step:IC006_0510"/>